<comment type="caution">
    <text evidence="1">The sequence shown here is derived from an EMBL/GenBank/DDBJ whole genome shotgun (WGS) entry which is preliminary data.</text>
</comment>
<accession>A0A9N8ZPW2</accession>
<evidence type="ECO:0000313" key="1">
    <source>
        <dbReference type="EMBL" id="CAG8503181.1"/>
    </source>
</evidence>
<dbReference type="AlphaFoldDB" id="A0A9N8ZPW2"/>
<organism evidence="1 2">
    <name type="scientific">Ambispora gerdemannii</name>
    <dbReference type="NCBI Taxonomy" id="144530"/>
    <lineage>
        <taxon>Eukaryota</taxon>
        <taxon>Fungi</taxon>
        <taxon>Fungi incertae sedis</taxon>
        <taxon>Mucoromycota</taxon>
        <taxon>Glomeromycotina</taxon>
        <taxon>Glomeromycetes</taxon>
        <taxon>Archaeosporales</taxon>
        <taxon>Ambisporaceae</taxon>
        <taxon>Ambispora</taxon>
    </lineage>
</organism>
<sequence length="224" mass="25259">MFPRKSNLFRSLGRNFSRQQNNASSTGAVKGTGSTKCQETVFFILKLKIQSVDDSSLWRNQIDTDTTYVFCEDNDLNKLAAVCIYYSLTNASKDESSSDFGIHLLTVSSAVYDNVIYRPKFSPTAIFHNGQAAIRQLTPAQRDVTEHDDSIQNFLSSLGNQSIRASKGLQLILNLGISPNDGKKKTPTEIIRAILYTPEVLKDRKWTFTLLENKLWVEDTNKEH</sequence>
<gene>
    <name evidence="1" type="ORF">AGERDE_LOCUS4352</name>
</gene>
<protein>
    <submittedName>
        <fullName evidence="1">7532_t:CDS:1</fullName>
    </submittedName>
</protein>
<dbReference type="EMBL" id="CAJVPL010000494">
    <property type="protein sequence ID" value="CAG8503181.1"/>
    <property type="molecule type" value="Genomic_DNA"/>
</dbReference>
<proteinExistence type="predicted"/>
<reference evidence="1" key="1">
    <citation type="submission" date="2021-06" db="EMBL/GenBank/DDBJ databases">
        <authorList>
            <person name="Kallberg Y."/>
            <person name="Tangrot J."/>
            <person name="Rosling A."/>
        </authorList>
    </citation>
    <scope>NUCLEOTIDE SEQUENCE</scope>
    <source>
        <strain evidence="1">MT106</strain>
    </source>
</reference>
<keyword evidence="2" id="KW-1185">Reference proteome</keyword>
<name>A0A9N8ZPW2_9GLOM</name>
<dbReference type="Proteomes" id="UP000789831">
    <property type="component" value="Unassembled WGS sequence"/>
</dbReference>
<evidence type="ECO:0000313" key="2">
    <source>
        <dbReference type="Proteomes" id="UP000789831"/>
    </source>
</evidence>